<dbReference type="Pfam" id="PF00512">
    <property type="entry name" value="HisKA"/>
    <property type="match status" value="1"/>
</dbReference>
<name>A0AAW5QUS0_9HYPH</name>
<keyword evidence="4" id="KW-0597">Phosphoprotein</keyword>
<keyword evidence="9" id="KW-0902">Two-component regulatory system</keyword>
<evidence type="ECO:0000313" key="16">
    <source>
        <dbReference type="EMBL" id="MCT8971244.1"/>
    </source>
</evidence>
<dbReference type="InterPro" id="IPR004358">
    <property type="entry name" value="Sig_transdc_His_kin-like_C"/>
</dbReference>
<dbReference type="FunFam" id="3.30.565.10:FF:000006">
    <property type="entry name" value="Sensor histidine kinase WalK"/>
    <property type="match status" value="1"/>
</dbReference>
<keyword evidence="8" id="KW-0067">ATP-binding</keyword>
<dbReference type="CDD" id="cd00130">
    <property type="entry name" value="PAS"/>
    <property type="match status" value="1"/>
</dbReference>
<dbReference type="SMART" id="SM00388">
    <property type="entry name" value="HisKA"/>
    <property type="match status" value="1"/>
</dbReference>
<evidence type="ECO:0000259" key="14">
    <source>
        <dbReference type="PROSITE" id="PS50112"/>
    </source>
</evidence>
<feature type="domain" description="PAS" evidence="14">
    <location>
        <begin position="205"/>
        <end position="275"/>
    </location>
</feature>
<dbReference type="PANTHER" id="PTHR43711">
    <property type="entry name" value="TWO-COMPONENT HISTIDINE KINASE"/>
    <property type="match status" value="1"/>
</dbReference>
<evidence type="ECO:0000313" key="17">
    <source>
        <dbReference type="Proteomes" id="UP001320898"/>
    </source>
</evidence>
<dbReference type="SUPFAM" id="SSF55874">
    <property type="entry name" value="ATPase domain of HSP90 chaperone/DNA topoisomerase II/histidine kinase"/>
    <property type="match status" value="1"/>
</dbReference>
<dbReference type="EMBL" id="JALIDZ010000002">
    <property type="protein sequence ID" value="MCT8971244.1"/>
    <property type="molecule type" value="Genomic_DNA"/>
</dbReference>
<dbReference type="InterPro" id="IPR013655">
    <property type="entry name" value="PAS_fold_3"/>
</dbReference>
<dbReference type="SMART" id="SM00387">
    <property type="entry name" value="HATPase_c"/>
    <property type="match status" value="1"/>
</dbReference>
<keyword evidence="5" id="KW-0808">Transferase</keyword>
<evidence type="ECO:0000256" key="4">
    <source>
        <dbReference type="ARBA" id="ARBA00022553"/>
    </source>
</evidence>
<organism evidence="16 17">
    <name type="scientific">Microbaculum marinisediminis</name>
    <dbReference type="NCBI Taxonomy" id="2931392"/>
    <lineage>
        <taxon>Bacteria</taxon>
        <taxon>Pseudomonadati</taxon>
        <taxon>Pseudomonadota</taxon>
        <taxon>Alphaproteobacteria</taxon>
        <taxon>Hyphomicrobiales</taxon>
        <taxon>Tepidamorphaceae</taxon>
        <taxon>Microbaculum</taxon>
    </lineage>
</organism>
<comment type="subcellular location">
    <subcellularLocation>
        <location evidence="2">Membrane</location>
    </subcellularLocation>
</comment>
<comment type="caution">
    <text evidence="16">The sequence shown here is derived from an EMBL/GenBank/DDBJ whole genome shotgun (WGS) entry which is preliminary data.</text>
</comment>
<dbReference type="InterPro" id="IPR000700">
    <property type="entry name" value="PAS-assoc_C"/>
</dbReference>
<dbReference type="Proteomes" id="UP001320898">
    <property type="component" value="Unassembled WGS sequence"/>
</dbReference>
<dbReference type="Gene3D" id="3.30.565.10">
    <property type="entry name" value="Histidine kinase-like ATPase, C-terminal domain"/>
    <property type="match status" value="1"/>
</dbReference>
<dbReference type="InterPro" id="IPR050736">
    <property type="entry name" value="Sensor_HK_Regulatory"/>
</dbReference>
<dbReference type="GO" id="GO:0005524">
    <property type="term" value="F:ATP binding"/>
    <property type="evidence" value="ECO:0007669"/>
    <property type="project" value="UniProtKB-KW"/>
</dbReference>
<keyword evidence="17" id="KW-1185">Reference proteome</keyword>
<evidence type="ECO:0000256" key="3">
    <source>
        <dbReference type="ARBA" id="ARBA00012438"/>
    </source>
</evidence>
<keyword evidence="12" id="KW-0812">Transmembrane</keyword>
<dbReference type="AlphaFoldDB" id="A0AAW5QUS0"/>
<dbReference type="Gene3D" id="3.30.450.20">
    <property type="entry name" value="PAS domain"/>
    <property type="match status" value="1"/>
</dbReference>
<proteinExistence type="predicted"/>
<dbReference type="InterPro" id="IPR003594">
    <property type="entry name" value="HATPase_dom"/>
</dbReference>
<accession>A0AAW5QUS0</accession>
<dbReference type="Pfam" id="PF02518">
    <property type="entry name" value="HATPase_c"/>
    <property type="match status" value="1"/>
</dbReference>
<evidence type="ECO:0000256" key="1">
    <source>
        <dbReference type="ARBA" id="ARBA00000085"/>
    </source>
</evidence>
<evidence type="ECO:0000256" key="11">
    <source>
        <dbReference type="SAM" id="MobiDB-lite"/>
    </source>
</evidence>
<dbReference type="InterPro" id="IPR003661">
    <property type="entry name" value="HisK_dim/P_dom"/>
</dbReference>
<feature type="transmembrane region" description="Helical" evidence="12">
    <location>
        <begin position="36"/>
        <end position="56"/>
    </location>
</feature>
<keyword evidence="12" id="KW-1133">Transmembrane helix</keyword>
<feature type="domain" description="Histidine kinase" evidence="13">
    <location>
        <begin position="351"/>
        <end position="571"/>
    </location>
</feature>
<feature type="domain" description="PAC" evidence="15">
    <location>
        <begin position="277"/>
        <end position="333"/>
    </location>
</feature>
<keyword evidence="10 12" id="KW-0472">Membrane</keyword>
<dbReference type="NCBIfam" id="TIGR00229">
    <property type="entry name" value="sensory_box"/>
    <property type="match status" value="1"/>
</dbReference>
<reference evidence="16 17" key="1">
    <citation type="submission" date="2022-04" db="EMBL/GenBank/DDBJ databases">
        <authorList>
            <person name="Ye Y.-Q."/>
            <person name="Du Z.-J."/>
        </authorList>
    </citation>
    <scope>NUCLEOTIDE SEQUENCE [LARGE SCALE GENOMIC DNA]</scope>
    <source>
        <strain evidence="16 17">A6E488</strain>
    </source>
</reference>
<dbReference type="EC" id="2.7.13.3" evidence="3"/>
<dbReference type="SUPFAM" id="SSF47384">
    <property type="entry name" value="Homodimeric domain of signal transducing histidine kinase"/>
    <property type="match status" value="1"/>
</dbReference>
<protein>
    <recommendedName>
        <fullName evidence="3">histidine kinase</fullName>
        <ecNumber evidence="3">2.7.13.3</ecNumber>
    </recommendedName>
</protein>
<keyword evidence="6" id="KW-0547">Nucleotide-binding</keyword>
<keyword evidence="7 16" id="KW-0418">Kinase</keyword>
<evidence type="ECO:0000256" key="2">
    <source>
        <dbReference type="ARBA" id="ARBA00004370"/>
    </source>
</evidence>
<feature type="transmembrane region" description="Helical" evidence="12">
    <location>
        <begin position="136"/>
        <end position="163"/>
    </location>
</feature>
<dbReference type="InterPro" id="IPR000014">
    <property type="entry name" value="PAS"/>
</dbReference>
<dbReference type="SMART" id="SM00091">
    <property type="entry name" value="PAS"/>
    <property type="match status" value="1"/>
</dbReference>
<evidence type="ECO:0000256" key="7">
    <source>
        <dbReference type="ARBA" id="ARBA00022777"/>
    </source>
</evidence>
<dbReference type="RefSeq" id="WP_261614811.1">
    <property type="nucleotide sequence ID" value="NZ_JALIDZ010000002.1"/>
</dbReference>
<comment type="catalytic activity">
    <reaction evidence="1">
        <text>ATP + protein L-histidine = ADP + protein N-phospho-L-histidine.</text>
        <dbReference type="EC" id="2.7.13.3"/>
    </reaction>
</comment>
<gene>
    <name evidence="16" type="ORF">MUB46_05160</name>
</gene>
<dbReference type="InterPro" id="IPR036890">
    <property type="entry name" value="HATPase_C_sf"/>
</dbReference>
<feature type="region of interest" description="Disordered" evidence="11">
    <location>
        <begin position="574"/>
        <end position="601"/>
    </location>
</feature>
<dbReference type="GO" id="GO:0000155">
    <property type="term" value="F:phosphorelay sensor kinase activity"/>
    <property type="evidence" value="ECO:0007669"/>
    <property type="project" value="InterPro"/>
</dbReference>
<dbReference type="PROSITE" id="PS50112">
    <property type="entry name" value="PAS"/>
    <property type="match status" value="1"/>
</dbReference>
<dbReference type="Pfam" id="PF08447">
    <property type="entry name" value="PAS_3"/>
    <property type="match status" value="1"/>
</dbReference>
<evidence type="ECO:0000259" key="13">
    <source>
        <dbReference type="PROSITE" id="PS50109"/>
    </source>
</evidence>
<evidence type="ECO:0000256" key="6">
    <source>
        <dbReference type="ARBA" id="ARBA00022741"/>
    </source>
</evidence>
<evidence type="ECO:0000256" key="5">
    <source>
        <dbReference type="ARBA" id="ARBA00022679"/>
    </source>
</evidence>
<dbReference type="GO" id="GO:0016020">
    <property type="term" value="C:membrane"/>
    <property type="evidence" value="ECO:0007669"/>
    <property type="project" value="UniProtKB-SubCell"/>
</dbReference>
<dbReference type="Gene3D" id="1.10.287.130">
    <property type="match status" value="1"/>
</dbReference>
<feature type="transmembrane region" description="Helical" evidence="12">
    <location>
        <begin position="62"/>
        <end position="81"/>
    </location>
</feature>
<dbReference type="PANTHER" id="PTHR43711:SF26">
    <property type="entry name" value="SENSOR HISTIDINE KINASE RCSC"/>
    <property type="match status" value="1"/>
</dbReference>
<sequence length="601" mass="63708">MRVFESSSPFSRIVASMVHESARHDPIRAAIHASFIATRLIGGMAAAVVLPVYLALWGAPDLVAVACFAWLTAPLAVALYLSRTGRLATAHLMSASTLSGLVVFASAWTGGPTSLFLPWLIAVPAEAVLSGSARTVVAATAIAAAALLALVGLDAAALLPAALAFPVPAWSFALLGALPALLYAGLLAARGGAMARAFAEHQRAGGDQLRTIVDAAGDVLLTLRRNGNVTYSSDAALALLGTDGAGLDGDGLFARVHVADRPNYLTALDDAAAGRQSDVEFRVQRGRPDGAQDYVWVEMRCRPMPGEAGATPDIVGVLREVNERKWAELALSEAREEAESANIAKGRFLANMSHELRTPLNAIIGFSEILTSELYGRMDNEKHREYAGLIHESGNHLLEVVNDILDMSKIETGNFEIHPEPFDVAELIDGCRKMVVGDAEAARLRIETDLPYSMLELCADRRACKQVVLNLLSNAVKFSRPGGRIVVGSYRDGEGVAIYVADEGIGIPRHEIARLGDPFVQLREAFDRRHAGTGLGLSVVKGLVVLHGGKVEIESELGLGTRVTVRLPRSALAQVSANGTRRPDAQPETSPNAAGAIKLSA</sequence>
<dbReference type="InterPro" id="IPR036097">
    <property type="entry name" value="HisK_dim/P_sf"/>
</dbReference>
<dbReference type="PROSITE" id="PS50113">
    <property type="entry name" value="PAC"/>
    <property type="match status" value="1"/>
</dbReference>
<dbReference type="PROSITE" id="PS50109">
    <property type="entry name" value="HIS_KIN"/>
    <property type="match status" value="1"/>
</dbReference>
<dbReference type="FunFam" id="1.10.287.130:FF:000038">
    <property type="entry name" value="Sensory transduction histidine kinase"/>
    <property type="match status" value="1"/>
</dbReference>
<dbReference type="InterPro" id="IPR035965">
    <property type="entry name" value="PAS-like_dom_sf"/>
</dbReference>
<dbReference type="InterPro" id="IPR005467">
    <property type="entry name" value="His_kinase_dom"/>
</dbReference>
<feature type="transmembrane region" description="Helical" evidence="12">
    <location>
        <begin position="169"/>
        <end position="189"/>
    </location>
</feature>
<evidence type="ECO:0000256" key="9">
    <source>
        <dbReference type="ARBA" id="ARBA00023012"/>
    </source>
</evidence>
<dbReference type="PRINTS" id="PR00344">
    <property type="entry name" value="BCTRLSENSOR"/>
</dbReference>
<evidence type="ECO:0000256" key="12">
    <source>
        <dbReference type="SAM" id="Phobius"/>
    </source>
</evidence>
<dbReference type="SUPFAM" id="SSF55785">
    <property type="entry name" value="PYP-like sensor domain (PAS domain)"/>
    <property type="match status" value="1"/>
</dbReference>
<dbReference type="CDD" id="cd00082">
    <property type="entry name" value="HisKA"/>
    <property type="match status" value="1"/>
</dbReference>
<evidence type="ECO:0000256" key="10">
    <source>
        <dbReference type="ARBA" id="ARBA00023136"/>
    </source>
</evidence>
<evidence type="ECO:0000256" key="8">
    <source>
        <dbReference type="ARBA" id="ARBA00022840"/>
    </source>
</evidence>
<evidence type="ECO:0000259" key="15">
    <source>
        <dbReference type="PROSITE" id="PS50113"/>
    </source>
</evidence>